<evidence type="ECO:0000256" key="6">
    <source>
        <dbReference type="SAM" id="MobiDB-lite"/>
    </source>
</evidence>
<dbReference type="SMART" id="SM00307">
    <property type="entry name" value="ILWEQ"/>
    <property type="match status" value="1"/>
</dbReference>
<dbReference type="CDD" id="cd17006">
    <property type="entry name" value="ANTH_N_HIP1_like"/>
    <property type="match status" value="1"/>
</dbReference>
<comment type="caution">
    <text evidence="9">The sequence shown here is derived from an EMBL/GenBank/DDBJ whole genome shotgun (WGS) entry which is preliminary data.</text>
</comment>
<accession>A0A8J2RM41</accession>
<dbReference type="OrthoDB" id="8178130at2759"/>
<dbReference type="InterPro" id="IPR013809">
    <property type="entry name" value="ENTH"/>
</dbReference>
<feature type="coiled-coil region" evidence="5">
    <location>
        <begin position="533"/>
        <end position="594"/>
    </location>
</feature>
<comment type="similarity">
    <text evidence="2">Belongs to the SLA2 family.</text>
</comment>
<dbReference type="GO" id="GO:0051015">
    <property type="term" value="F:actin filament binding"/>
    <property type="evidence" value="ECO:0007669"/>
    <property type="project" value="TreeGrafter"/>
</dbReference>
<dbReference type="PROSITE" id="PS50945">
    <property type="entry name" value="I_LWEQ"/>
    <property type="match status" value="1"/>
</dbReference>
<dbReference type="GO" id="GO:0007015">
    <property type="term" value="P:actin filament organization"/>
    <property type="evidence" value="ECO:0007669"/>
    <property type="project" value="TreeGrafter"/>
</dbReference>
<dbReference type="FunFam" id="1.20.1410.10:FF:000006">
    <property type="entry name" value="Huntingtin interacting protein"/>
    <property type="match status" value="1"/>
</dbReference>
<dbReference type="GO" id="GO:0032051">
    <property type="term" value="F:clathrin light chain binding"/>
    <property type="evidence" value="ECO:0007669"/>
    <property type="project" value="TreeGrafter"/>
</dbReference>
<dbReference type="GO" id="GO:0048268">
    <property type="term" value="P:clathrin coat assembly"/>
    <property type="evidence" value="ECO:0007669"/>
    <property type="project" value="TreeGrafter"/>
</dbReference>
<dbReference type="InterPro" id="IPR008942">
    <property type="entry name" value="ENTH_VHS"/>
</dbReference>
<keyword evidence="10" id="KW-1185">Reference proteome</keyword>
<dbReference type="SMART" id="SM00273">
    <property type="entry name" value="ENTH"/>
    <property type="match status" value="1"/>
</dbReference>
<organism evidence="9 10">
    <name type="scientific">Daphnia galeata</name>
    <dbReference type="NCBI Taxonomy" id="27404"/>
    <lineage>
        <taxon>Eukaryota</taxon>
        <taxon>Metazoa</taxon>
        <taxon>Ecdysozoa</taxon>
        <taxon>Arthropoda</taxon>
        <taxon>Crustacea</taxon>
        <taxon>Branchiopoda</taxon>
        <taxon>Diplostraca</taxon>
        <taxon>Cladocera</taxon>
        <taxon>Anomopoda</taxon>
        <taxon>Daphniidae</taxon>
        <taxon>Daphnia</taxon>
    </lineage>
</organism>
<dbReference type="Gene3D" id="1.20.5.1700">
    <property type="match status" value="1"/>
</dbReference>
<dbReference type="Gene3D" id="1.25.40.90">
    <property type="match status" value="1"/>
</dbReference>
<dbReference type="SUPFAM" id="SSF109885">
    <property type="entry name" value="I/LWEQ domain"/>
    <property type="match status" value="1"/>
</dbReference>
<name>A0A8J2RM41_9CRUS</name>
<evidence type="ECO:0000256" key="2">
    <source>
        <dbReference type="ARBA" id="ARBA00010135"/>
    </source>
</evidence>
<reference evidence="9" key="1">
    <citation type="submission" date="2021-11" db="EMBL/GenBank/DDBJ databases">
        <authorList>
            <person name="Schell T."/>
        </authorList>
    </citation>
    <scope>NUCLEOTIDE SEQUENCE</scope>
    <source>
        <strain evidence="9">M5</strain>
    </source>
</reference>
<dbReference type="GO" id="GO:0030136">
    <property type="term" value="C:clathrin-coated vesicle"/>
    <property type="evidence" value="ECO:0007669"/>
    <property type="project" value="TreeGrafter"/>
</dbReference>
<dbReference type="GO" id="GO:0035615">
    <property type="term" value="F:clathrin adaptor activity"/>
    <property type="evidence" value="ECO:0007669"/>
    <property type="project" value="TreeGrafter"/>
</dbReference>
<keyword evidence="4" id="KW-0009">Actin-binding</keyword>
<dbReference type="GO" id="GO:0006897">
    <property type="term" value="P:endocytosis"/>
    <property type="evidence" value="ECO:0007669"/>
    <property type="project" value="InterPro"/>
</dbReference>
<evidence type="ECO:0000256" key="5">
    <source>
        <dbReference type="SAM" id="Coils"/>
    </source>
</evidence>
<evidence type="ECO:0000256" key="1">
    <source>
        <dbReference type="ARBA" id="ARBA00004496"/>
    </source>
</evidence>
<feature type="domain" description="ENTH" evidence="7">
    <location>
        <begin position="18"/>
        <end position="146"/>
    </location>
</feature>
<evidence type="ECO:0000313" key="9">
    <source>
        <dbReference type="EMBL" id="CAH0102529.1"/>
    </source>
</evidence>
<dbReference type="FunFam" id="1.25.40.90:FF:000012">
    <property type="entry name" value="Huntingtin interacting protein 1-related"/>
    <property type="match status" value="1"/>
</dbReference>
<dbReference type="Pfam" id="PF07651">
    <property type="entry name" value="ANTH"/>
    <property type="match status" value="1"/>
</dbReference>
<protein>
    <submittedName>
        <fullName evidence="9">Uncharacterized protein</fullName>
    </submittedName>
</protein>
<dbReference type="PANTHER" id="PTHR10407">
    <property type="entry name" value="HUNTINGTIN INTERACTING PROTEIN 1"/>
    <property type="match status" value="1"/>
</dbReference>
<evidence type="ECO:0000256" key="4">
    <source>
        <dbReference type="ARBA" id="ARBA00023203"/>
    </source>
</evidence>
<gene>
    <name evidence="9" type="ORF">DGAL_LOCUS4937</name>
</gene>
<evidence type="ECO:0000256" key="3">
    <source>
        <dbReference type="ARBA" id="ARBA00022490"/>
    </source>
</evidence>
<dbReference type="PROSITE" id="PS50942">
    <property type="entry name" value="ENTH"/>
    <property type="match status" value="1"/>
</dbReference>
<dbReference type="GO" id="GO:0080025">
    <property type="term" value="F:phosphatidylinositol-3,5-bisphosphate binding"/>
    <property type="evidence" value="ECO:0007669"/>
    <property type="project" value="TreeGrafter"/>
</dbReference>
<dbReference type="GO" id="GO:0030864">
    <property type="term" value="C:cortical actin cytoskeleton"/>
    <property type="evidence" value="ECO:0007669"/>
    <property type="project" value="TreeGrafter"/>
</dbReference>
<dbReference type="Pfam" id="PF01608">
    <property type="entry name" value="I_LWEQ"/>
    <property type="match status" value="1"/>
</dbReference>
<dbReference type="GO" id="GO:0043325">
    <property type="term" value="F:phosphatidylinositol-3,4-bisphosphate binding"/>
    <property type="evidence" value="ECO:0007669"/>
    <property type="project" value="TreeGrafter"/>
</dbReference>
<keyword evidence="5" id="KW-0175">Coiled coil</keyword>
<evidence type="ECO:0000313" key="10">
    <source>
        <dbReference type="Proteomes" id="UP000789390"/>
    </source>
</evidence>
<evidence type="ECO:0000259" key="8">
    <source>
        <dbReference type="PROSITE" id="PS50945"/>
    </source>
</evidence>
<evidence type="ECO:0000259" key="7">
    <source>
        <dbReference type="PROSITE" id="PS50942"/>
    </source>
</evidence>
<feature type="domain" description="I/LWEQ" evidence="8">
    <location>
        <begin position="778"/>
        <end position="1019"/>
    </location>
</feature>
<feature type="region of interest" description="Disordered" evidence="6">
    <location>
        <begin position="1"/>
        <end position="20"/>
    </location>
</feature>
<dbReference type="SUPFAM" id="SSF48464">
    <property type="entry name" value="ENTH/VHS domain"/>
    <property type="match status" value="1"/>
</dbReference>
<dbReference type="InterPro" id="IPR035964">
    <property type="entry name" value="I/LWEQ_dom_sf"/>
</dbReference>
<dbReference type="AlphaFoldDB" id="A0A8J2RM41"/>
<sequence>MAGRTLPPNRSRTSLDQERENFEKTQTLAVSKAVNESEVPVKSKHVRSAIIGTFQGKGSHTFWSIILRLPIHSNPIVAWKFCHTLHKILREGHPNVLKDSQQHREFLVDKGKLWGIFKDGYGKLINLYCRLLVVKLDFHRRNPKFPGNLMIKDQEIEAVCEHDLSVELLDYMDEILALQTAVFGSLDMSRSNSMTNAGQCRLAPLIPCIQDSSQVYDFIVKLLFKLHNCLPPDTLEGHRIRFLKQFKALRQFYLQSSTLQYFKTLIQVPNLDESPPNFLISSELSRHVTPVVILPNEALQPPQVEETLVQLESDIPERNDCSPDLLLERDRYIEHLLHQLEQLSAELRKVRTEYNQENRILRQELLNLEMRLSEKENEIEEAQKDKEDIERKLSEAAQSAQMGSVVQLQLDEMGKRAKGWEDKFVKLKDVYQKLRDEHIKLLRQKAEVDKKLSTANVSLEQSNRIQCELQDSLELSKTSLKDAENELITLKAAEAAKIQLLGDEKIELLESNNQLNALISTTELKVTEMKGRCLQIEEENTKLLAEVQQLNAALELKTKENDEMQNIKESASKLEQQIQQIDKEKCNLQEEIRKLLQQNGLLTAHYKSMLQASKLESINLFHQLLIGCSLKAEQYLEKCVADLSKPPILALNLQDHGGFTIKGALCLLETLSKSLNEYCFSNKSEDVASRTIPLLFPFAQSIGFVLLHGQQLAHSLTDIEKVDDMLKKCVSAGKATALFFGVLQKPFQNEEINSNSNSVGNALRDLDNLVDAVTATLKANVEQDNVGEELETELVAMERAIEEAASRIEKLWDSSKQSHTGVKLEVSEKVLDSCTALMKAIVDLIKKAKVLQEEIVARGKGSASARDFYKRNHRWTEGLLSAAKAVGFGAKLLTDAADNVVKGQAKFEQLTVASQEIAASTAQLVFASRVKAELQSKNLQALAESSKAVSLATGGVVATAKHCAELVEESTVLDFAHLTLHQAKRLEMESQVKVLEFQSLLEKERLRLSALRKQHYQLAGDADS</sequence>
<dbReference type="InterPro" id="IPR011417">
    <property type="entry name" value="ANTH_dom"/>
</dbReference>
<keyword evidence="3" id="KW-0963">Cytoplasm</keyword>
<dbReference type="EMBL" id="CAKKLH010000084">
    <property type="protein sequence ID" value="CAH0102529.1"/>
    <property type="molecule type" value="Genomic_DNA"/>
</dbReference>
<dbReference type="InterPro" id="IPR030224">
    <property type="entry name" value="Sla2_fam"/>
</dbReference>
<dbReference type="InterPro" id="IPR002558">
    <property type="entry name" value="ILWEQ_dom"/>
</dbReference>
<comment type="subcellular location">
    <subcellularLocation>
        <location evidence="1">Cytoplasm</location>
    </subcellularLocation>
</comment>
<dbReference type="Proteomes" id="UP000789390">
    <property type="component" value="Unassembled WGS sequence"/>
</dbReference>
<feature type="coiled-coil region" evidence="5">
    <location>
        <begin position="333"/>
        <end position="493"/>
    </location>
</feature>
<dbReference type="PANTHER" id="PTHR10407:SF15">
    <property type="entry name" value="HUNTINGTIN INTERACTING PROTEIN 1"/>
    <property type="match status" value="1"/>
</dbReference>
<dbReference type="Gene3D" id="1.20.1410.10">
    <property type="entry name" value="I/LWEQ domain"/>
    <property type="match status" value="1"/>
</dbReference>
<proteinExistence type="inferred from homology"/>